<dbReference type="KEGG" id="xba:C7S18_21990"/>
<evidence type="ECO:0000256" key="1">
    <source>
        <dbReference type="SAM" id="SignalP"/>
    </source>
</evidence>
<feature type="chain" id="PRO_5015107900" description="Metallopeptidase" evidence="1">
    <location>
        <begin position="20"/>
        <end position="281"/>
    </location>
</feature>
<sequence>MNRLLVGLLSCCLSLSVLAAEPFRLAPPQAMFRESVHLQQFVRGTLRFVLLHEAGHGFVDLYDIPVLGREEDAADRFATWWMGPSESEDGGDAIAAVEWWLALGEHSELSREQLAWWDEHGIDEQRGYQIICLLYGTDPQTMGPLAGRTHLPEDRRESCIPEAQQNDQSWRAYLSGNTARAPMQLDGFLVPVKYQPAASEANQAAASLVQEWQVLEELAAMLKQFRFPEGEAMIRLVGRECGTPNAYWSGDEHTITLCYELVNLVADVGVAAGFKPEPEAP</sequence>
<protein>
    <recommendedName>
        <fullName evidence="4">Metallopeptidase</fullName>
    </recommendedName>
</protein>
<reference evidence="2 3" key="2">
    <citation type="submission" date="2018-03" db="EMBL/GenBank/DDBJ databases">
        <authorList>
            <person name="Keele B.F."/>
        </authorList>
    </citation>
    <scope>NUCLEOTIDE SEQUENCE [LARGE SCALE GENOMIC DNA]</scope>
    <source>
        <strain evidence="2 3">D13</strain>
    </source>
</reference>
<dbReference type="RefSeq" id="WP_106893595.1">
    <property type="nucleotide sequence ID" value="NZ_CP027860.1"/>
</dbReference>
<gene>
    <name evidence="2" type="ORF">C7S18_21990</name>
</gene>
<dbReference type="OrthoDB" id="935695at2"/>
<accession>A0A2P1PXW0</accession>
<keyword evidence="1" id="KW-0732">Signal</keyword>
<proteinExistence type="predicted"/>
<dbReference type="Pfam" id="PF14247">
    <property type="entry name" value="DUF4344"/>
    <property type="match status" value="2"/>
</dbReference>
<dbReference type="EMBL" id="CP027860">
    <property type="protein sequence ID" value="AVP99679.1"/>
    <property type="molecule type" value="Genomic_DNA"/>
</dbReference>
<dbReference type="AlphaFoldDB" id="A0A2P1PXW0"/>
<keyword evidence="3" id="KW-1185">Reference proteome</keyword>
<dbReference type="InterPro" id="IPR025644">
    <property type="entry name" value="DUF4344"/>
</dbReference>
<evidence type="ECO:0000313" key="3">
    <source>
        <dbReference type="Proteomes" id="UP000241074"/>
    </source>
</evidence>
<evidence type="ECO:0000313" key="2">
    <source>
        <dbReference type="EMBL" id="AVP99679.1"/>
    </source>
</evidence>
<reference evidence="2 3" key="1">
    <citation type="submission" date="2018-03" db="EMBL/GenBank/DDBJ databases">
        <title>Ahniella affigens gen. nov., sp. nov., a gammaproteobacterium isolated from sandy soil near a stream.</title>
        <authorList>
            <person name="Ko Y."/>
            <person name="Kim J.-H."/>
        </authorList>
    </citation>
    <scope>NUCLEOTIDE SEQUENCE [LARGE SCALE GENOMIC DNA]</scope>
    <source>
        <strain evidence="2 3">D13</strain>
    </source>
</reference>
<organism evidence="2 3">
    <name type="scientific">Ahniella affigens</name>
    <dbReference type="NCBI Taxonomy" id="2021234"/>
    <lineage>
        <taxon>Bacteria</taxon>
        <taxon>Pseudomonadati</taxon>
        <taxon>Pseudomonadota</taxon>
        <taxon>Gammaproteobacteria</taxon>
        <taxon>Lysobacterales</taxon>
        <taxon>Rhodanobacteraceae</taxon>
        <taxon>Ahniella</taxon>
    </lineage>
</organism>
<feature type="signal peptide" evidence="1">
    <location>
        <begin position="1"/>
        <end position="19"/>
    </location>
</feature>
<dbReference type="Proteomes" id="UP000241074">
    <property type="component" value="Chromosome"/>
</dbReference>
<evidence type="ECO:0008006" key="4">
    <source>
        <dbReference type="Google" id="ProtNLM"/>
    </source>
</evidence>
<name>A0A2P1PXW0_9GAMM</name>